<dbReference type="PANTHER" id="PTHR38439">
    <property type="entry name" value="AURACYANIN-B"/>
    <property type="match status" value="1"/>
</dbReference>
<organism evidence="3 4">
    <name type="scientific">Astrephomene gubernaculifera</name>
    <dbReference type="NCBI Taxonomy" id="47775"/>
    <lineage>
        <taxon>Eukaryota</taxon>
        <taxon>Viridiplantae</taxon>
        <taxon>Chlorophyta</taxon>
        <taxon>core chlorophytes</taxon>
        <taxon>Chlorophyceae</taxon>
        <taxon>CS clade</taxon>
        <taxon>Chlamydomonadales</taxon>
        <taxon>Astrephomenaceae</taxon>
        <taxon>Astrephomene</taxon>
    </lineage>
</organism>
<dbReference type="PANTHER" id="PTHR38439:SF3">
    <property type="entry name" value="COPPER-RESISTANT CUPROPROTEIN COPI"/>
    <property type="match status" value="1"/>
</dbReference>
<evidence type="ECO:0000256" key="1">
    <source>
        <dbReference type="ARBA" id="ARBA00022723"/>
    </source>
</evidence>
<feature type="non-terminal residue" evidence="3">
    <location>
        <position position="1"/>
    </location>
</feature>
<sequence>MQMKSSVRLAAAQPRLNKRQCIQPYQSSPKPVISSHAVNRDAHVPDLHHDRIPASAPASSRRGVLGLLSGTTLALVTAGTTDLLTPAPALAALKDYNLDPSAPIEEVSMQLGTEDGQYVFTPSTLEFTMGRIYKLKLTNPSSITHYFTPLEFAEKVFTIQVLAGDPAVEVKGAVAEVALKAGAAATWVFIPMKPGRYPLRCTVKGHDDMLGQ</sequence>
<proteinExistence type="predicted"/>
<comment type="caution">
    <text evidence="3">The sequence shown here is derived from an EMBL/GenBank/DDBJ whole genome shotgun (WGS) entry which is preliminary data.</text>
</comment>
<evidence type="ECO:0000256" key="2">
    <source>
        <dbReference type="ARBA" id="ARBA00023008"/>
    </source>
</evidence>
<dbReference type="SUPFAM" id="SSF49503">
    <property type="entry name" value="Cupredoxins"/>
    <property type="match status" value="1"/>
</dbReference>
<keyword evidence="2" id="KW-0186">Copper</keyword>
<evidence type="ECO:0000313" key="3">
    <source>
        <dbReference type="EMBL" id="GFR44522.1"/>
    </source>
</evidence>
<keyword evidence="4" id="KW-1185">Reference proteome</keyword>
<protein>
    <submittedName>
        <fullName evidence="3">Uncharacterized protein</fullName>
    </submittedName>
</protein>
<dbReference type="GO" id="GO:0046872">
    <property type="term" value="F:metal ion binding"/>
    <property type="evidence" value="ECO:0007669"/>
    <property type="project" value="UniProtKB-KW"/>
</dbReference>
<reference evidence="3 4" key="1">
    <citation type="journal article" date="2021" name="Sci. Rep.">
        <title>Genome sequencing of the multicellular alga Astrephomene provides insights into convergent evolution of germ-soma differentiation.</title>
        <authorList>
            <person name="Yamashita S."/>
            <person name="Yamamoto K."/>
            <person name="Matsuzaki R."/>
            <person name="Suzuki S."/>
            <person name="Yamaguchi H."/>
            <person name="Hirooka S."/>
            <person name="Minakuchi Y."/>
            <person name="Miyagishima S."/>
            <person name="Kawachi M."/>
            <person name="Toyoda A."/>
            <person name="Nozaki H."/>
        </authorList>
    </citation>
    <scope>NUCLEOTIDE SEQUENCE [LARGE SCALE GENOMIC DNA]</scope>
    <source>
        <strain evidence="3 4">NIES-4017</strain>
    </source>
</reference>
<dbReference type="InterPro" id="IPR008972">
    <property type="entry name" value="Cupredoxin"/>
</dbReference>
<evidence type="ECO:0000313" key="4">
    <source>
        <dbReference type="Proteomes" id="UP001054857"/>
    </source>
</evidence>
<accession>A0AAD3DPF6</accession>
<keyword evidence="1" id="KW-0479">Metal-binding</keyword>
<dbReference type="Gene3D" id="2.60.40.420">
    <property type="entry name" value="Cupredoxins - blue copper proteins"/>
    <property type="match status" value="1"/>
</dbReference>
<name>A0AAD3DPF6_9CHLO</name>
<dbReference type="EMBL" id="BMAR01000008">
    <property type="protein sequence ID" value="GFR44522.1"/>
    <property type="molecule type" value="Genomic_DNA"/>
</dbReference>
<dbReference type="AlphaFoldDB" id="A0AAD3DPF6"/>
<gene>
    <name evidence="3" type="ORF">Agub_g5789</name>
</gene>
<dbReference type="Proteomes" id="UP001054857">
    <property type="component" value="Unassembled WGS sequence"/>
</dbReference>
<dbReference type="InterPro" id="IPR050845">
    <property type="entry name" value="Cu-binding_ET"/>
</dbReference>